<dbReference type="InterPro" id="IPR043472">
    <property type="entry name" value="Macro_dom-like"/>
</dbReference>
<keyword evidence="2" id="KW-1185">Reference proteome</keyword>
<dbReference type="HOGENOM" id="CLU_2959992_0_0_10"/>
<evidence type="ECO:0000313" key="1">
    <source>
        <dbReference type="EMBL" id="ADF50516.1"/>
    </source>
</evidence>
<evidence type="ECO:0000313" key="2">
    <source>
        <dbReference type="Proteomes" id="UP000001654"/>
    </source>
</evidence>
<accession>D5BCK3</accession>
<protein>
    <recommendedName>
        <fullName evidence="3">Macro domain-containing protein</fullName>
    </recommendedName>
</protein>
<proteinExistence type="predicted"/>
<name>D5BCK3_ZUNPS</name>
<sequence>MVIPEISTGIFCYSKINAVELVFNTILTEAEGLKHLQRLKFVLFRTEDLEFYKNRLAEI</sequence>
<evidence type="ECO:0008006" key="3">
    <source>
        <dbReference type="Google" id="ProtNLM"/>
    </source>
</evidence>
<dbReference type="KEGG" id="zpr:ZPR_0155"/>
<dbReference type="AlphaFoldDB" id="D5BCK3"/>
<dbReference type="eggNOG" id="COG2110">
    <property type="taxonomic scope" value="Bacteria"/>
</dbReference>
<gene>
    <name evidence="1" type="ordered locus">ZPR_0155</name>
</gene>
<dbReference type="SUPFAM" id="SSF52949">
    <property type="entry name" value="Macro domain-like"/>
    <property type="match status" value="1"/>
</dbReference>
<organism evidence="1 2">
    <name type="scientific">Zunongwangia profunda (strain DSM 18752 / CCTCC AB 206139 / SM-A87)</name>
    <name type="common">Wangia profunda</name>
    <dbReference type="NCBI Taxonomy" id="655815"/>
    <lineage>
        <taxon>Bacteria</taxon>
        <taxon>Pseudomonadati</taxon>
        <taxon>Bacteroidota</taxon>
        <taxon>Flavobacteriia</taxon>
        <taxon>Flavobacteriales</taxon>
        <taxon>Flavobacteriaceae</taxon>
        <taxon>Zunongwangia</taxon>
    </lineage>
</organism>
<dbReference type="EMBL" id="CP001650">
    <property type="protein sequence ID" value="ADF50516.1"/>
    <property type="molecule type" value="Genomic_DNA"/>
</dbReference>
<dbReference type="STRING" id="655815.ZPR_0155"/>
<reference evidence="1 2" key="1">
    <citation type="journal article" date="2010" name="BMC Genomics">
        <title>The complete genome of Zunongwangia profunda SM-A87 reveals its adaptation to the deep-sea environment and ecological role in sedimentary organic nitrogen degradation.</title>
        <authorList>
            <person name="Qin Q.L."/>
            <person name="Zhang X.Y."/>
            <person name="Wang X.M."/>
            <person name="Liu G.M."/>
            <person name="Chen X.L."/>
            <person name="Xie B.B."/>
            <person name="Dang H.Y."/>
            <person name="Zhou B.C."/>
            <person name="Yu J."/>
            <person name="Zhang Y.Z."/>
        </authorList>
    </citation>
    <scope>NUCLEOTIDE SEQUENCE [LARGE SCALE GENOMIC DNA]</scope>
    <source>
        <strain evidence="2">DSM 18752 / CCTCC AB 206139 / SM-A87</strain>
    </source>
</reference>
<dbReference type="Gene3D" id="3.40.220.10">
    <property type="entry name" value="Leucine Aminopeptidase, subunit E, domain 1"/>
    <property type="match status" value="1"/>
</dbReference>
<dbReference type="Proteomes" id="UP000001654">
    <property type="component" value="Chromosome"/>
</dbReference>